<comment type="caution">
    <text evidence="3">The sequence shown here is derived from an EMBL/GenBank/DDBJ whole genome shotgun (WGS) entry which is preliminary data.</text>
</comment>
<keyword evidence="2" id="KW-1133">Transmembrane helix</keyword>
<proteinExistence type="predicted"/>
<sequence>MVLIRKLEPPDLSLFFGFLGVTTFLLFGPLIALLHVTAVEDVSALTFTVFGLIVLKVPLAIVSDLVLPRAWLVDPQAPRVTSLAAAAAVIAGFIAINCAAKAEDRRTERAEHEGDCDMCLCQWTGTRVPLLGRRADDGTLRLAPNAPASDAPDMAPDACAPSSAEVSALIAQSRPDVVIIELDQERLECLLRTDEQGNGEQLRYGADFAAAVRGAAELGVPIVLGDAKARDLVARLRAAGAVADGERLWRAVQLALKGGRITDGVRRPLRAGEERRLNLFEPRWLALLDSLAASTAASTATSVRREATGAAAGAACGCGEQALSSLLVDASFGCVFAVNEQSVPVPVAVAASGFAEGVGGVGGVGASSTRIDDVVIPRVGRRARIVRIEEGVRPVTGARRLVVWLVGEEPLAIDDRTLHPTGGGYLSAVATPCDEAAFEIAHGPIADALDGGTRAMPEVAGDASGSVAGDASGSVVRALLVVGLAHANGVLVRVADQRMRPPQRQPLYFDERAGGGADDELEPGWVGWS</sequence>
<evidence type="ECO:0000256" key="2">
    <source>
        <dbReference type="SAM" id="Phobius"/>
    </source>
</evidence>
<gene>
    <name evidence="3" type="ORF">Ctob_003119</name>
</gene>
<keyword evidence="4" id="KW-1185">Reference proteome</keyword>
<protein>
    <submittedName>
        <fullName evidence="3">Uncharacterized protein</fullName>
    </submittedName>
</protein>
<accession>A0A0M0JCI5</accession>
<keyword evidence="2" id="KW-0812">Transmembrane</keyword>
<evidence type="ECO:0000313" key="3">
    <source>
        <dbReference type="EMBL" id="KOO24289.1"/>
    </source>
</evidence>
<dbReference type="AlphaFoldDB" id="A0A0M0JCI5"/>
<feature type="transmembrane region" description="Helical" evidence="2">
    <location>
        <begin position="12"/>
        <end position="35"/>
    </location>
</feature>
<keyword evidence="2" id="KW-0472">Membrane</keyword>
<feature type="transmembrane region" description="Helical" evidence="2">
    <location>
        <begin position="82"/>
        <end position="100"/>
    </location>
</feature>
<feature type="transmembrane region" description="Helical" evidence="2">
    <location>
        <begin position="42"/>
        <end position="62"/>
    </location>
</feature>
<evidence type="ECO:0000256" key="1">
    <source>
        <dbReference type="SAM" id="MobiDB-lite"/>
    </source>
</evidence>
<feature type="region of interest" description="Disordered" evidence="1">
    <location>
        <begin position="506"/>
        <end position="529"/>
    </location>
</feature>
<dbReference type="EMBL" id="JWZX01003109">
    <property type="protein sequence ID" value="KOO24289.1"/>
    <property type="molecule type" value="Genomic_DNA"/>
</dbReference>
<name>A0A0M0JCI5_9EUKA</name>
<reference evidence="4" key="1">
    <citation type="journal article" date="2015" name="PLoS Genet.">
        <title>Genome Sequence and Transcriptome Analyses of Chrysochromulina tobin: Metabolic Tools for Enhanced Algal Fitness in the Prominent Order Prymnesiales (Haptophyceae).</title>
        <authorList>
            <person name="Hovde B.T."/>
            <person name="Deodato C.R."/>
            <person name="Hunsperger H.M."/>
            <person name="Ryken S.A."/>
            <person name="Yost W."/>
            <person name="Jha R.K."/>
            <person name="Patterson J."/>
            <person name="Monnat R.J. Jr."/>
            <person name="Barlow S.B."/>
            <person name="Starkenburg S.R."/>
            <person name="Cattolico R.A."/>
        </authorList>
    </citation>
    <scope>NUCLEOTIDE SEQUENCE</scope>
    <source>
        <strain evidence="4">CCMP291</strain>
    </source>
</reference>
<evidence type="ECO:0000313" key="4">
    <source>
        <dbReference type="Proteomes" id="UP000037460"/>
    </source>
</evidence>
<dbReference type="OrthoDB" id="1436450at2759"/>
<dbReference type="Proteomes" id="UP000037460">
    <property type="component" value="Unassembled WGS sequence"/>
</dbReference>
<organism evidence="3 4">
    <name type="scientific">Chrysochromulina tobinii</name>
    <dbReference type="NCBI Taxonomy" id="1460289"/>
    <lineage>
        <taxon>Eukaryota</taxon>
        <taxon>Haptista</taxon>
        <taxon>Haptophyta</taxon>
        <taxon>Prymnesiophyceae</taxon>
        <taxon>Prymnesiales</taxon>
        <taxon>Chrysochromulinaceae</taxon>
        <taxon>Chrysochromulina</taxon>
    </lineage>
</organism>